<dbReference type="InterPro" id="IPR019207">
    <property type="entry name" value="DUF2092"/>
</dbReference>
<keyword evidence="1 2" id="KW-0732">Signal</keyword>
<feature type="chain" id="PRO_5020759310" description="DUF2092 domain-containing protein" evidence="2">
    <location>
        <begin position="27"/>
        <end position="255"/>
    </location>
</feature>
<evidence type="ECO:0008006" key="5">
    <source>
        <dbReference type="Google" id="ProtNLM"/>
    </source>
</evidence>
<dbReference type="SUPFAM" id="SSF89392">
    <property type="entry name" value="Prokaryotic lipoproteins and lipoprotein localization factors"/>
    <property type="match status" value="1"/>
</dbReference>
<protein>
    <recommendedName>
        <fullName evidence="5">DUF2092 domain-containing protein</fullName>
    </recommendedName>
</protein>
<dbReference type="EMBL" id="CP026538">
    <property type="protein sequence ID" value="QAZ68739.1"/>
    <property type="molecule type" value="Genomic_DNA"/>
</dbReference>
<dbReference type="OrthoDB" id="116979at2"/>
<dbReference type="Gene3D" id="2.50.20.10">
    <property type="entry name" value="Lipoprotein localisation LolA/LolB/LppX"/>
    <property type="match status" value="1"/>
</dbReference>
<gene>
    <name evidence="3" type="ORF">C3Y92_16470</name>
</gene>
<evidence type="ECO:0000256" key="1">
    <source>
        <dbReference type="ARBA" id="ARBA00022729"/>
    </source>
</evidence>
<dbReference type="Proteomes" id="UP000293296">
    <property type="component" value="Chromosome"/>
</dbReference>
<evidence type="ECO:0000313" key="4">
    <source>
        <dbReference type="Proteomes" id="UP000293296"/>
    </source>
</evidence>
<organism evidence="3 4">
    <name type="scientific">Solidesulfovibrio carbinolicus</name>
    <dbReference type="NCBI Taxonomy" id="296842"/>
    <lineage>
        <taxon>Bacteria</taxon>
        <taxon>Pseudomonadati</taxon>
        <taxon>Thermodesulfobacteriota</taxon>
        <taxon>Desulfovibrionia</taxon>
        <taxon>Desulfovibrionales</taxon>
        <taxon>Desulfovibrionaceae</taxon>
        <taxon>Solidesulfovibrio</taxon>
    </lineage>
</organism>
<proteinExistence type="predicted"/>
<sequence length="255" mass="27489">MRKRLPAASLAALALALLLAAGQALAGPSIDPKAEAVLRAMVANLQGVNAFSVTEASLVDRVFPNGQKVAFFHKTTIKAERPDKLRAEAAGDDVSGLWLLNGPSLTLYDARTKAYVVLDVPPRLEQALGQALAKLRLVGPMVDFLADDPYKSIMDGVLEAVYVGQSEVGGKPCHHLAFRQLTRDFELWIDAGKTPWPLRLAVTDKTLHGDPRTLVEYADWKPVSGFSAKTFAWTPPKDANRVAVAPHKPAPAAKP</sequence>
<name>A0A4P6I458_9BACT</name>
<evidence type="ECO:0000313" key="3">
    <source>
        <dbReference type="EMBL" id="QAZ68739.1"/>
    </source>
</evidence>
<reference evidence="3 4" key="1">
    <citation type="submission" date="2018-02" db="EMBL/GenBank/DDBJ databases">
        <title>Genome sequence of Desulfovibrio carbinolicus DSM 3852.</title>
        <authorList>
            <person name="Wilbanks E."/>
            <person name="Skennerton C.T."/>
            <person name="Orphan V.J."/>
        </authorList>
    </citation>
    <scope>NUCLEOTIDE SEQUENCE [LARGE SCALE GENOMIC DNA]</scope>
    <source>
        <strain evidence="3 4">DSM 3852</strain>
    </source>
</reference>
<dbReference type="AlphaFoldDB" id="A0A4P6I458"/>
<accession>A0A4P6I458</accession>
<dbReference type="RefSeq" id="WP_129354480.1">
    <property type="nucleotide sequence ID" value="NZ_CP026538.1"/>
</dbReference>
<dbReference type="Pfam" id="PF09865">
    <property type="entry name" value="DUF2092"/>
    <property type="match status" value="1"/>
</dbReference>
<feature type="signal peptide" evidence="2">
    <location>
        <begin position="1"/>
        <end position="26"/>
    </location>
</feature>
<dbReference type="KEGG" id="dcb:C3Y92_16470"/>
<dbReference type="InterPro" id="IPR029046">
    <property type="entry name" value="LolA/LolB/LppX"/>
</dbReference>
<keyword evidence="4" id="KW-1185">Reference proteome</keyword>
<evidence type="ECO:0000256" key="2">
    <source>
        <dbReference type="SAM" id="SignalP"/>
    </source>
</evidence>